<evidence type="ECO:0000313" key="3">
    <source>
        <dbReference type="Proteomes" id="UP000266841"/>
    </source>
</evidence>
<gene>
    <name evidence="2" type="ORF">THAOC_11197</name>
</gene>
<feature type="region of interest" description="Disordered" evidence="1">
    <location>
        <begin position="54"/>
        <end position="86"/>
    </location>
</feature>
<evidence type="ECO:0000256" key="1">
    <source>
        <dbReference type="SAM" id="MobiDB-lite"/>
    </source>
</evidence>
<protein>
    <submittedName>
        <fullName evidence="2">Uncharacterized protein</fullName>
    </submittedName>
</protein>
<organism evidence="2 3">
    <name type="scientific">Thalassiosira oceanica</name>
    <name type="common">Marine diatom</name>
    <dbReference type="NCBI Taxonomy" id="159749"/>
    <lineage>
        <taxon>Eukaryota</taxon>
        <taxon>Sar</taxon>
        <taxon>Stramenopiles</taxon>
        <taxon>Ochrophyta</taxon>
        <taxon>Bacillariophyta</taxon>
        <taxon>Coscinodiscophyceae</taxon>
        <taxon>Thalassiosirophycidae</taxon>
        <taxon>Thalassiosirales</taxon>
        <taxon>Thalassiosiraceae</taxon>
        <taxon>Thalassiosira</taxon>
    </lineage>
</organism>
<dbReference type="Proteomes" id="UP000266841">
    <property type="component" value="Unassembled WGS sequence"/>
</dbReference>
<dbReference type="EMBL" id="AGNL01012707">
    <property type="protein sequence ID" value="EJK67732.1"/>
    <property type="molecule type" value="Genomic_DNA"/>
</dbReference>
<sequence>MPHACRMPMPDAVTARDLGDGLEVQTMSEAQKSGAIAAEKVLLGDRFERLAWSTMGPMGRAGNRRGTRGGAGEENAKSLRGLRRMI</sequence>
<dbReference type="AlphaFoldDB" id="K0TBA3"/>
<evidence type="ECO:0000313" key="2">
    <source>
        <dbReference type="EMBL" id="EJK67732.1"/>
    </source>
</evidence>
<proteinExistence type="predicted"/>
<accession>K0TBA3</accession>
<keyword evidence="3" id="KW-1185">Reference proteome</keyword>
<name>K0TBA3_THAOC</name>
<comment type="caution">
    <text evidence="2">The sequence shown here is derived from an EMBL/GenBank/DDBJ whole genome shotgun (WGS) entry which is preliminary data.</text>
</comment>
<reference evidence="2 3" key="1">
    <citation type="journal article" date="2012" name="Genome Biol.">
        <title>Genome and low-iron response of an oceanic diatom adapted to chronic iron limitation.</title>
        <authorList>
            <person name="Lommer M."/>
            <person name="Specht M."/>
            <person name="Roy A.S."/>
            <person name="Kraemer L."/>
            <person name="Andreson R."/>
            <person name="Gutowska M.A."/>
            <person name="Wolf J."/>
            <person name="Bergner S.V."/>
            <person name="Schilhabel M.B."/>
            <person name="Klostermeier U.C."/>
            <person name="Beiko R.G."/>
            <person name="Rosenstiel P."/>
            <person name="Hippler M."/>
            <person name="Laroche J."/>
        </authorList>
    </citation>
    <scope>NUCLEOTIDE SEQUENCE [LARGE SCALE GENOMIC DNA]</scope>
    <source>
        <strain evidence="2 3">CCMP1005</strain>
    </source>
</reference>